<feature type="region of interest" description="Disordered" evidence="1">
    <location>
        <begin position="1"/>
        <end position="24"/>
    </location>
</feature>
<dbReference type="Proteomes" id="UP001595998">
    <property type="component" value="Unassembled WGS sequence"/>
</dbReference>
<evidence type="ECO:0000313" key="3">
    <source>
        <dbReference type="Proteomes" id="UP001595998"/>
    </source>
</evidence>
<dbReference type="EMBL" id="JBHSEH010000028">
    <property type="protein sequence ID" value="MFC4428035.1"/>
    <property type="molecule type" value="Genomic_DNA"/>
</dbReference>
<accession>A0ABV8XRB5</accession>
<organism evidence="2 3">
    <name type="scientific">Deinococcus navajonensis</name>
    <dbReference type="NCBI Taxonomy" id="309884"/>
    <lineage>
        <taxon>Bacteria</taxon>
        <taxon>Thermotogati</taxon>
        <taxon>Deinococcota</taxon>
        <taxon>Deinococci</taxon>
        <taxon>Deinococcales</taxon>
        <taxon>Deinococcaceae</taxon>
        <taxon>Deinococcus</taxon>
    </lineage>
</organism>
<comment type="caution">
    <text evidence="2">The sequence shown here is derived from an EMBL/GenBank/DDBJ whole genome shotgun (WGS) entry which is preliminary data.</text>
</comment>
<reference evidence="3" key="1">
    <citation type="journal article" date="2019" name="Int. J. Syst. Evol. Microbiol.">
        <title>The Global Catalogue of Microorganisms (GCM) 10K type strain sequencing project: providing services to taxonomists for standard genome sequencing and annotation.</title>
        <authorList>
            <consortium name="The Broad Institute Genomics Platform"/>
            <consortium name="The Broad Institute Genome Sequencing Center for Infectious Disease"/>
            <person name="Wu L."/>
            <person name="Ma J."/>
        </authorList>
    </citation>
    <scope>NUCLEOTIDE SEQUENCE [LARGE SCALE GENOMIC DNA]</scope>
    <source>
        <strain evidence="3">CCUG 56029</strain>
    </source>
</reference>
<protein>
    <submittedName>
        <fullName evidence="2">Uncharacterized protein</fullName>
    </submittedName>
</protein>
<keyword evidence="3" id="KW-1185">Reference proteome</keyword>
<name>A0ABV8XRB5_9DEIO</name>
<gene>
    <name evidence="2" type="ORF">ACFOZ9_17655</name>
</gene>
<sequence>MTNPNPDTTKTDTPKTEAKPKAADTRTVKVNYDNDKVADGTGFIHPTGKQVIAGKKSVAVPADDWTDQMIRDKVLTEVGK</sequence>
<feature type="compositionally biased region" description="Basic and acidic residues" evidence="1">
    <location>
        <begin position="9"/>
        <end position="24"/>
    </location>
</feature>
<dbReference type="RefSeq" id="WP_380042176.1">
    <property type="nucleotide sequence ID" value="NZ_JBHSEH010000028.1"/>
</dbReference>
<evidence type="ECO:0000313" key="2">
    <source>
        <dbReference type="EMBL" id="MFC4428035.1"/>
    </source>
</evidence>
<evidence type="ECO:0000256" key="1">
    <source>
        <dbReference type="SAM" id="MobiDB-lite"/>
    </source>
</evidence>
<proteinExistence type="predicted"/>